<dbReference type="RefSeq" id="WP_184872697.1">
    <property type="nucleotide sequence ID" value="NZ_JACHEF010000002.1"/>
</dbReference>
<feature type="region of interest" description="Disordered" evidence="1">
    <location>
        <begin position="1"/>
        <end position="55"/>
    </location>
</feature>
<gene>
    <name evidence="2" type="ORF">HNQ71_002350</name>
</gene>
<comment type="caution">
    <text evidence="2">The sequence shown here is derived from an EMBL/GenBank/DDBJ whole genome shotgun (WGS) entry which is preliminary data.</text>
</comment>
<accession>A0A841PMJ7</accession>
<sequence length="99" mass="10517">MTMLQAASPLPGAGESLLHLSRPSASIRQHQPRSCGLGLPGHSPKPRGSRDRAASQVASIVERGTISMHCSFELVAGDEEEIADPPFASRCSYILHPSN</sequence>
<evidence type="ECO:0000313" key="3">
    <source>
        <dbReference type="Proteomes" id="UP000556329"/>
    </source>
</evidence>
<organism evidence="2 3">
    <name type="scientific">Mesorhizobium sangaii</name>
    <dbReference type="NCBI Taxonomy" id="505389"/>
    <lineage>
        <taxon>Bacteria</taxon>
        <taxon>Pseudomonadati</taxon>
        <taxon>Pseudomonadota</taxon>
        <taxon>Alphaproteobacteria</taxon>
        <taxon>Hyphomicrobiales</taxon>
        <taxon>Phyllobacteriaceae</taxon>
        <taxon>Mesorhizobium</taxon>
    </lineage>
</organism>
<protein>
    <submittedName>
        <fullName evidence="2">Uncharacterized protein</fullName>
    </submittedName>
</protein>
<evidence type="ECO:0000313" key="2">
    <source>
        <dbReference type="EMBL" id="MBB6409685.1"/>
    </source>
</evidence>
<dbReference type="AlphaFoldDB" id="A0A841PMJ7"/>
<evidence type="ECO:0000256" key="1">
    <source>
        <dbReference type="SAM" id="MobiDB-lite"/>
    </source>
</evidence>
<keyword evidence="3" id="KW-1185">Reference proteome</keyword>
<dbReference type="Proteomes" id="UP000556329">
    <property type="component" value="Unassembled WGS sequence"/>
</dbReference>
<name>A0A841PMJ7_9HYPH</name>
<reference evidence="2 3" key="1">
    <citation type="submission" date="2020-08" db="EMBL/GenBank/DDBJ databases">
        <title>Genomic Encyclopedia of Type Strains, Phase IV (KMG-IV): sequencing the most valuable type-strain genomes for metagenomic binning, comparative biology and taxonomic classification.</title>
        <authorList>
            <person name="Goeker M."/>
        </authorList>
    </citation>
    <scope>NUCLEOTIDE SEQUENCE [LARGE SCALE GENOMIC DNA]</scope>
    <source>
        <strain evidence="2 3">DSM 100039</strain>
    </source>
</reference>
<dbReference type="EMBL" id="JACHEF010000002">
    <property type="protein sequence ID" value="MBB6409685.1"/>
    <property type="molecule type" value="Genomic_DNA"/>
</dbReference>
<proteinExistence type="predicted"/>